<dbReference type="InterPro" id="IPR002645">
    <property type="entry name" value="STAS_dom"/>
</dbReference>
<dbReference type="Proteomes" id="UP000217265">
    <property type="component" value="Chromosome"/>
</dbReference>
<dbReference type="Gene3D" id="3.30.750.24">
    <property type="entry name" value="STAS domain"/>
    <property type="match status" value="1"/>
</dbReference>
<sequence length="169" mass="18405">MADSAKPVFLVDAFSDPIVIRIDGRASFQNSACIHDFFNERIKEGKTRFVIDFQNCASMDSTFLGVIAGAGLQLRKLKPAGSLVLARVGTRNLELVRNLGLHRLVTVDAGETSIGAGQPGTALQCEARSELDSARLVLQAHENLVTTDAANMSKFQDVLSFLRTRVEQK</sequence>
<evidence type="ECO:0000313" key="3">
    <source>
        <dbReference type="Proteomes" id="UP000217265"/>
    </source>
</evidence>
<gene>
    <name evidence="2" type="ORF">CMV30_03470</name>
</gene>
<reference evidence="2 3" key="1">
    <citation type="submission" date="2017-09" db="EMBL/GenBank/DDBJ databases">
        <title>Complete genome sequence of Verrucomicrobial strain HZ-65, isolated from freshwater.</title>
        <authorList>
            <person name="Choi A."/>
        </authorList>
    </citation>
    <scope>NUCLEOTIDE SEQUENCE [LARGE SCALE GENOMIC DNA]</scope>
    <source>
        <strain evidence="2 3">HZ-65</strain>
    </source>
</reference>
<dbReference type="Pfam" id="PF01740">
    <property type="entry name" value="STAS"/>
    <property type="match status" value="1"/>
</dbReference>
<protein>
    <submittedName>
        <fullName evidence="2">Anti-anti-sigma factor</fullName>
    </submittedName>
</protein>
<evidence type="ECO:0000259" key="1">
    <source>
        <dbReference type="PROSITE" id="PS50801"/>
    </source>
</evidence>
<dbReference type="EMBL" id="CP023344">
    <property type="protein sequence ID" value="ATC63090.1"/>
    <property type="molecule type" value="Genomic_DNA"/>
</dbReference>
<dbReference type="AlphaFoldDB" id="A0A290Q7D9"/>
<evidence type="ECO:0000313" key="2">
    <source>
        <dbReference type="EMBL" id="ATC63090.1"/>
    </source>
</evidence>
<keyword evidence="3" id="KW-1185">Reference proteome</keyword>
<dbReference type="InterPro" id="IPR036513">
    <property type="entry name" value="STAS_dom_sf"/>
</dbReference>
<feature type="domain" description="STAS" evidence="1">
    <location>
        <begin position="18"/>
        <end position="101"/>
    </location>
</feature>
<accession>A0A290Q7D9</accession>
<dbReference type="CDD" id="cd07043">
    <property type="entry name" value="STAS_anti-anti-sigma_factors"/>
    <property type="match status" value="1"/>
</dbReference>
<dbReference type="RefSeq" id="WP_096054722.1">
    <property type="nucleotide sequence ID" value="NZ_CP023344.1"/>
</dbReference>
<dbReference type="OrthoDB" id="370397at2"/>
<organism evidence="2 3">
    <name type="scientific">Nibricoccus aquaticus</name>
    <dbReference type="NCBI Taxonomy" id="2576891"/>
    <lineage>
        <taxon>Bacteria</taxon>
        <taxon>Pseudomonadati</taxon>
        <taxon>Verrucomicrobiota</taxon>
        <taxon>Opitutia</taxon>
        <taxon>Opitutales</taxon>
        <taxon>Opitutaceae</taxon>
        <taxon>Nibricoccus</taxon>
    </lineage>
</organism>
<dbReference type="PROSITE" id="PS50801">
    <property type="entry name" value="STAS"/>
    <property type="match status" value="1"/>
</dbReference>
<dbReference type="KEGG" id="vbh:CMV30_03470"/>
<dbReference type="SUPFAM" id="SSF52091">
    <property type="entry name" value="SpoIIaa-like"/>
    <property type="match status" value="1"/>
</dbReference>
<name>A0A290Q7D9_9BACT</name>
<proteinExistence type="predicted"/>